<proteinExistence type="predicted"/>
<evidence type="ECO:0000313" key="1">
    <source>
        <dbReference type="EMBL" id="MPC40293.1"/>
    </source>
</evidence>
<accession>A0A5B7F5A8</accession>
<dbReference type="AlphaFoldDB" id="A0A5B7F5A8"/>
<reference evidence="1 2" key="1">
    <citation type="submission" date="2019-05" db="EMBL/GenBank/DDBJ databases">
        <title>Another draft genome of Portunus trituberculatus and its Hox gene families provides insights of decapod evolution.</title>
        <authorList>
            <person name="Jeong J.-H."/>
            <person name="Song I."/>
            <person name="Kim S."/>
            <person name="Choi T."/>
            <person name="Kim D."/>
            <person name="Ryu S."/>
            <person name="Kim W."/>
        </authorList>
    </citation>
    <scope>NUCLEOTIDE SEQUENCE [LARGE SCALE GENOMIC DNA]</scope>
    <source>
        <tissue evidence="1">Muscle</tissue>
    </source>
</reference>
<evidence type="ECO:0000313" key="2">
    <source>
        <dbReference type="Proteomes" id="UP000324222"/>
    </source>
</evidence>
<dbReference type="Proteomes" id="UP000324222">
    <property type="component" value="Unassembled WGS sequence"/>
</dbReference>
<sequence>MSSCLSIFCQQHQVFFVHLFNATDYLVHCY</sequence>
<organism evidence="1 2">
    <name type="scientific">Portunus trituberculatus</name>
    <name type="common">Swimming crab</name>
    <name type="synonym">Neptunus trituberculatus</name>
    <dbReference type="NCBI Taxonomy" id="210409"/>
    <lineage>
        <taxon>Eukaryota</taxon>
        <taxon>Metazoa</taxon>
        <taxon>Ecdysozoa</taxon>
        <taxon>Arthropoda</taxon>
        <taxon>Crustacea</taxon>
        <taxon>Multicrustacea</taxon>
        <taxon>Malacostraca</taxon>
        <taxon>Eumalacostraca</taxon>
        <taxon>Eucarida</taxon>
        <taxon>Decapoda</taxon>
        <taxon>Pleocyemata</taxon>
        <taxon>Brachyura</taxon>
        <taxon>Eubrachyura</taxon>
        <taxon>Portunoidea</taxon>
        <taxon>Portunidae</taxon>
        <taxon>Portuninae</taxon>
        <taxon>Portunus</taxon>
    </lineage>
</organism>
<name>A0A5B7F5A8_PORTR</name>
<keyword evidence="2" id="KW-1185">Reference proteome</keyword>
<comment type="caution">
    <text evidence="1">The sequence shown here is derived from an EMBL/GenBank/DDBJ whole genome shotgun (WGS) entry which is preliminary data.</text>
</comment>
<protein>
    <submittedName>
        <fullName evidence="1">Uncharacterized protein</fullName>
    </submittedName>
</protein>
<gene>
    <name evidence="1" type="ORF">E2C01_033849</name>
</gene>
<dbReference type="EMBL" id="VSRR010004643">
    <property type="protein sequence ID" value="MPC40293.1"/>
    <property type="molecule type" value="Genomic_DNA"/>
</dbReference>